<reference evidence="1 2" key="1">
    <citation type="submission" date="2020-08" db="EMBL/GenBank/DDBJ databases">
        <title>Genomic Encyclopedia of Type Strains, Phase III (KMG-III): the genomes of soil and plant-associated and newly described type strains.</title>
        <authorList>
            <person name="Whitman W."/>
        </authorList>
    </citation>
    <scope>NUCLEOTIDE SEQUENCE [LARGE SCALE GENOMIC DNA]</scope>
    <source>
        <strain evidence="1 2">CECT 8305</strain>
    </source>
</reference>
<protein>
    <submittedName>
        <fullName evidence="1">Uncharacterized protein</fullName>
    </submittedName>
</protein>
<accession>A0A7W9QD46</accession>
<proteinExistence type="predicted"/>
<dbReference type="Proteomes" id="UP000588098">
    <property type="component" value="Unassembled WGS sequence"/>
</dbReference>
<comment type="caution">
    <text evidence="1">The sequence shown here is derived from an EMBL/GenBank/DDBJ whole genome shotgun (WGS) entry which is preliminary data.</text>
</comment>
<gene>
    <name evidence="1" type="ORF">FHS42_005149</name>
</gene>
<evidence type="ECO:0000313" key="1">
    <source>
        <dbReference type="EMBL" id="MBB5938065.1"/>
    </source>
</evidence>
<keyword evidence="2" id="KW-1185">Reference proteome</keyword>
<dbReference type="RefSeq" id="WP_184575544.1">
    <property type="nucleotide sequence ID" value="NZ_JACHJL010000014.1"/>
</dbReference>
<sequence length="106" mass="11890">MVNIETVPIARVLRRAERAYDEVNKLWLARSRECGIFATDGSFLAAGSMKLGWFRVCLTPQTDLSLMADEQGDIEFLARASDGREVCGVTTEGSEFWIVVISMTRR</sequence>
<name>A0A7W9QD46_9ACTN</name>
<evidence type="ECO:0000313" key="2">
    <source>
        <dbReference type="Proteomes" id="UP000588098"/>
    </source>
</evidence>
<dbReference type="AlphaFoldDB" id="A0A7W9QD46"/>
<dbReference type="EMBL" id="JACHJL010000014">
    <property type="protein sequence ID" value="MBB5938065.1"/>
    <property type="molecule type" value="Genomic_DNA"/>
</dbReference>
<organism evidence="1 2">
    <name type="scientific">Streptomyces zagrosensis</name>
    <dbReference type="NCBI Taxonomy" id="1042984"/>
    <lineage>
        <taxon>Bacteria</taxon>
        <taxon>Bacillati</taxon>
        <taxon>Actinomycetota</taxon>
        <taxon>Actinomycetes</taxon>
        <taxon>Kitasatosporales</taxon>
        <taxon>Streptomycetaceae</taxon>
        <taxon>Streptomyces</taxon>
    </lineage>
</organism>